<evidence type="ECO:0000256" key="2">
    <source>
        <dbReference type="ARBA" id="ARBA00005709"/>
    </source>
</evidence>
<sequence>MRVTNKMLCDNFLNDMRGNLGNLKTLQSQLTSGKEIRKPSDNPFKVARSLQLRSDIGANKQYNENISDTLNWLDATDTALDEATNSMQRIRELMIASGNAAYGSDELNAINDEMNQKIEELSQILNSNFDGKYIFGGSKGSSKPIGVRESYINGNRELYYSGKLGEELGKSNPQVNMIGAKLNVEISQGVTMEYNVTASEILHFTNNKGRQINVADLLNDITNNLSSKDPGDRDKVVGENLQDLSDAMGNLLKIRAEVGAKQNRMESAKNKNDDENFNMTELLSNTEDINFTEKMMDYSTAQTVYMASLQTSARIIQPSLMDFLK</sequence>
<feature type="domain" description="Flagellin C-terminal" evidence="5">
    <location>
        <begin position="244"/>
        <end position="324"/>
    </location>
</feature>
<name>A0A1M4UM33_9CLOT</name>
<keyword evidence="6" id="KW-0282">Flagellum</keyword>
<organism evidence="6 7">
    <name type="scientific">Clostridium fallax</name>
    <dbReference type="NCBI Taxonomy" id="1533"/>
    <lineage>
        <taxon>Bacteria</taxon>
        <taxon>Bacillati</taxon>
        <taxon>Bacillota</taxon>
        <taxon>Clostridia</taxon>
        <taxon>Eubacteriales</taxon>
        <taxon>Clostridiaceae</taxon>
        <taxon>Clostridium</taxon>
    </lineage>
</organism>
<dbReference type="GO" id="GO:0071973">
    <property type="term" value="P:bacterial-type flagellum-dependent cell motility"/>
    <property type="evidence" value="ECO:0007669"/>
    <property type="project" value="InterPro"/>
</dbReference>
<comment type="similarity">
    <text evidence="2">Belongs to the bacterial flagellin family.</text>
</comment>
<keyword evidence="6" id="KW-0969">Cilium</keyword>
<dbReference type="NCBIfam" id="TIGR02550">
    <property type="entry name" value="flagell_flgL"/>
    <property type="match status" value="1"/>
</dbReference>
<proteinExistence type="inferred from homology"/>
<evidence type="ECO:0000256" key="1">
    <source>
        <dbReference type="ARBA" id="ARBA00004365"/>
    </source>
</evidence>
<dbReference type="RefSeq" id="WP_072893689.1">
    <property type="nucleotide sequence ID" value="NZ_FQVM01000005.1"/>
</dbReference>
<dbReference type="OrthoDB" id="9758307at2"/>
<dbReference type="AlphaFoldDB" id="A0A1M4UM33"/>
<keyword evidence="6" id="KW-0966">Cell projection</keyword>
<protein>
    <submittedName>
        <fullName evidence="6">Flagellar hook-associated protein 3 FlgL</fullName>
    </submittedName>
</protein>
<dbReference type="SUPFAM" id="SSF64518">
    <property type="entry name" value="Phase 1 flagellin"/>
    <property type="match status" value="1"/>
</dbReference>
<dbReference type="InterPro" id="IPR046358">
    <property type="entry name" value="Flagellin_C"/>
</dbReference>
<dbReference type="EMBL" id="FQVM01000005">
    <property type="protein sequence ID" value="SHE57744.1"/>
    <property type="molecule type" value="Genomic_DNA"/>
</dbReference>
<dbReference type="PANTHER" id="PTHR42792">
    <property type="entry name" value="FLAGELLIN"/>
    <property type="match status" value="1"/>
</dbReference>
<reference evidence="6 7" key="1">
    <citation type="submission" date="2016-11" db="EMBL/GenBank/DDBJ databases">
        <authorList>
            <person name="Jaros S."/>
            <person name="Januszkiewicz K."/>
            <person name="Wedrychowicz H."/>
        </authorList>
    </citation>
    <scope>NUCLEOTIDE SEQUENCE [LARGE SCALE GENOMIC DNA]</scope>
    <source>
        <strain evidence="6 7">DSM 2631</strain>
    </source>
</reference>
<gene>
    <name evidence="6" type="ORF">SAMN05443638_10592</name>
</gene>
<evidence type="ECO:0000256" key="3">
    <source>
        <dbReference type="ARBA" id="ARBA00023143"/>
    </source>
</evidence>
<dbReference type="PANTHER" id="PTHR42792:SF1">
    <property type="entry name" value="FLAGELLAR HOOK-ASSOCIATED PROTEIN 3"/>
    <property type="match status" value="1"/>
</dbReference>
<dbReference type="Pfam" id="PF00700">
    <property type="entry name" value="Flagellin_C"/>
    <property type="match status" value="1"/>
</dbReference>
<dbReference type="InterPro" id="IPR001029">
    <property type="entry name" value="Flagellin_N"/>
</dbReference>
<dbReference type="Gene3D" id="1.20.1330.10">
    <property type="entry name" value="f41 fragment of flagellin, N-terminal domain"/>
    <property type="match status" value="1"/>
</dbReference>
<dbReference type="GO" id="GO:0005198">
    <property type="term" value="F:structural molecule activity"/>
    <property type="evidence" value="ECO:0007669"/>
    <property type="project" value="InterPro"/>
</dbReference>
<dbReference type="InterPro" id="IPR001492">
    <property type="entry name" value="Flagellin"/>
</dbReference>
<evidence type="ECO:0000259" key="5">
    <source>
        <dbReference type="Pfam" id="PF00700"/>
    </source>
</evidence>
<dbReference type="GO" id="GO:0009424">
    <property type="term" value="C:bacterial-type flagellum hook"/>
    <property type="evidence" value="ECO:0007669"/>
    <property type="project" value="InterPro"/>
</dbReference>
<evidence type="ECO:0000313" key="7">
    <source>
        <dbReference type="Proteomes" id="UP000184035"/>
    </source>
</evidence>
<dbReference type="STRING" id="1533.SAMN05443638_10592"/>
<accession>A0A1M4UM33</accession>
<comment type="subcellular location">
    <subcellularLocation>
        <location evidence="1">Bacterial flagellum</location>
    </subcellularLocation>
</comment>
<keyword evidence="3" id="KW-0975">Bacterial flagellum</keyword>
<dbReference type="Pfam" id="PF00669">
    <property type="entry name" value="Flagellin_N"/>
    <property type="match status" value="1"/>
</dbReference>
<evidence type="ECO:0000313" key="6">
    <source>
        <dbReference type="EMBL" id="SHE57744.1"/>
    </source>
</evidence>
<evidence type="ECO:0000259" key="4">
    <source>
        <dbReference type="Pfam" id="PF00669"/>
    </source>
</evidence>
<feature type="domain" description="Flagellin N-terminal" evidence="4">
    <location>
        <begin position="8"/>
        <end position="138"/>
    </location>
</feature>
<dbReference type="PRINTS" id="PR00207">
    <property type="entry name" value="FLAGELLIN"/>
</dbReference>
<keyword evidence="7" id="KW-1185">Reference proteome</keyword>
<dbReference type="Proteomes" id="UP000184035">
    <property type="component" value="Unassembled WGS sequence"/>
</dbReference>
<dbReference type="InterPro" id="IPR013384">
    <property type="entry name" value="Flagell_FlgL"/>
</dbReference>